<dbReference type="Gene3D" id="3.90.550.10">
    <property type="entry name" value="Spore Coat Polysaccharide Biosynthesis Protein SpsA, Chain A"/>
    <property type="match status" value="1"/>
</dbReference>
<dbReference type="InterPro" id="IPR001173">
    <property type="entry name" value="Glyco_trans_2-like"/>
</dbReference>
<dbReference type="PANTHER" id="PTHR43685:SF11">
    <property type="entry name" value="GLYCOSYLTRANSFERASE TAGX-RELATED"/>
    <property type="match status" value="1"/>
</dbReference>
<proteinExistence type="predicted"/>
<feature type="domain" description="Glycosyltransferase 2-like" evidence="2">
    <location>
        <begin position="11"/>
        <end position="132"/>
    </location>
</feature>
<reference evidence="3 4" key="1">
    <citation type="submission" date="2020-05" db="EMBL/GenBank/DDBJ databases">
        <title>Genomic Encyclopedia of Type Strains, Phase IV (KMG-V): Genome sequencing to study the core and pangenomes of soil and plant-associated prokaryotes.</title>
        <authorList>
            <person name="Whitman W."/>
        </authorList>
    </citation>
    <scope>NUCLEOTIDE SEQUENCE [LARGE SCALE GENOMIC DNA]</scope>
    <source>
        <strain evidence="3 4">C29</strain>
    </source>
</reference>
<evidence type="ECO:0000256" key="1">
    <source>
        <dbReference type="SAM" id="MobiDB-lite"/>
    </source>
</evidence>
<dbReference type="SUPFAM" id="SSF53448">
    <property type="entry name" value="Nucleotide-diphospho-sugar transferases"/>
    <property type="match status" value="1"/>
</dbReference>
<evidence type="ECO:0000313" key="4">
    <source>
        <dbReference type="Proteomes" id="UP001516061"/>
    </source>
</evidence>
<dbReference type="Pfam" id="PF00535">
    <property type="entry name" value="Glycos_transf_2"/>
    <property type="match status" value="1"/>
</dbReference>
<comment type="caution">
    <text evidence="3">The sequence shown here is derived from an EMBL/GenBank/DDBJ whole genome shotgun (WGS) entry which is preliminary data.</text>
</comment>
<gene>
    <name evidence="3" type="ORF">HNQ01_000171</name>
</gene>
<protein>
    <recommendedName>
        <fullName evidence="2">Glycosyltransferase 2-like domain-containing protein</fullName>
    </recommendedName>
</protein>
<dbReference type="InterPro" id="IPR050834">
    <property type="entry name" value="Glycosyltransf_2"/>
</dbReference>
<dbReference type="RefSeq" id="WP_173803423.1">
    <property type="nucleotide sequence ID" value="NZ_JABSNM010000001.1"/>
</dbReference>
<dbReference type="InterPro" id="IPR029044">
    <property type="entry name" value="Nucleotide-diphossugar_trans"/>
</dbReference>
<dbReference type="Proteomes" id="UP001516061">
    <property type="component" value="Unassembled WGS sequence"/>
</dbReference>
<organism evidence="3 4">
    <name type="scientific">Sphaerotilus uruguayifluvii</name>
    <dbReference type="NCBI Taxonomy" id="2735897"/>
    <lineage>
        <taxon>Bacteria</taxon>
        <taxon>Pseudomonadati</taxon>
        <taxon>Pseudomonadota</taxon>
        <taxon>Betaproteobacteria</taxon>
        <taxon>Burkholderiales</taxon>
        <taxon>Sphaerotilaceae</taxon>
        <taxon>Sphaerotilus</taxon>
    </lineage>
</organism>
<keyword evidence="4" id="KW-1185">Reference proteome</keyword>
<evidence type="ECO:0000313" key="3">
    <source>
        <dbReference type="EMBL" id="NRT54464.1"/>
    </source>
</evidence>
<accession>A0ABX2FXB7</accession>
<dbReference type="PANTHER" id="PTHR43685">
    <property type="entry name" value="GLYCOSYLTRANSFERASE"/>
    <property type="match status" value="1"/>
</dbReference>
<name>A0ABX2FXB7_9BURK</name>
<sequence length="362" mass="39311">MNLHTSRPRLSIVVVNRRRERFVAHAIESALAQTLRHDTPEALEILIVDAGSRDGSLAAIRRHAPQLPLIALDDDSEAAAMNAGFAAARGELIVFLESEDWLHPEAAAEVLAAWRPGVSKVQFRLDLVDADDRPLGRLLPRDLHGGAQALALLREFGAYGSPPCSGNAFHRDYLARVLPLDEAPWHDGADTVPILLAPACGEVRSIPVALGACRSGGEDELLAVGRHGSLADACRRIDQGKQALSSALERLGIAHRRPAGLAPWEARTLVLGLRFGGAPAGLPRRRTVVRVLRSVLRWPGLAPARRLLMLGWMVAVLLLPDTPARRIARLHRRESGTVADPGREPDSSPAAQHRLARLLRRL</sequence>
<dbReference type="EMBL" id="JABSNM010000001">
    <property type="protein sequence ID" value="NRT54464.1"/>
    <property type="molecule type" value="Genomic_DNA"/>
</dbReference>
<evidence type="ECO:0000259" key="2">
    <source>
        <dbReference type="Pfam" id="PF00535"/>
    </source>
</evidence>
<feature type="region of interest" description="Disordered" evidence="1">
    <location>
        <begin position="332"/>
        <end position="351"/>
    </location>
</feature>
<dbReference type="CDD" id="cd00761">
    <property type="entry name" value="Glyco_tranf_GTA_type"/>
    <property type="match status" value="1"/>
</dbReference>